<reference evidence="3" key="2">
    <citation type="submission" date="2021-03" db="UniProtKB">
        <authorList>
            <consortium name="EnsemblPlants"/>
        </authorList>
    </citation>
    <scope>IDENTIFICATION</scope>
</reference>
<dbReference type="Pfam" id="PF05678">
    <property type="entry name" value="VQ"/>
    <property type="match status" value="1"/>
</dbReference>
<feature type="region of interest" description="Disordered" evidence="1">
    <location>
        <begin position="45"/>
        <end position="85"/>
    </location>
</feature>
<dbReference type="AlphaFoldDB" id="A0A803MJ71"/>
<evidence type="ECO:0000256" key="1">
    <source>
        <dbReference type="SAM" id="MobiDB-lite"/>
    </source>
</evidence>
<reference evidence="3" key="1">
    <citation type="journal article" date="2017" name="Nature">
        <title>The genome of Chenopodium quinoa.</title>
        <authorList>
            <person name="Jarvis D.E."/>
            <person name="Ho Y.S."/>
            <person name="Lightfoot D.J."/>
            <person name="Schmoeckel S.M."/>
            <person name="Li B."/>
            <person name="Borm T.J.A."/>
            <person name="Ohyanagi H."/>
            <person name="Mineta K."/>
            <person name="Michell C.T."/>
            <person name="Saber N."/>
            <person name="Kharbatia N.M."/>
            <person name="Rupper R.R."/>
            <person name="Sharp A.R."/>
            <person name="Dally N."/>
            <person name="Boughton B.A."/>
            <person name="Woo Y.H."/>
            <person name="Gao G."/>
            <person name="Schijlen E.G.W.M."/>
            <person name="Guo X."/>
            <person name="Momin A.A."/>
            <person name="Negrao S."/>
            <person name="Al-Babili S."/>
            <person name="Gehring C."/>
            <person name="Roessner U."/>
            <person name="Jung C."/>
            <person name="Murphy K."/>
            <person name="Arold S.T."/>
            <person name="Gojobori T."/>
            <person name="van der Linden C.G."/>
            <person name="van Loo E.N."/>
            <person name="Jellen E.N."/>
            <person name="Maughan P.J."/>
            <person name="Tester M."/>
        </authorList>
    </citation>
    <scope>NUCLEOTIDE SEQUENCE [LARGE SCALE GENOMIC DNA]</scope>
    <source>
        <strain evidence="3">cv. PI 614886</strain>
    </source>
</reference>
<dbReference type="Gramene" id="AUR62030317-RA">
    <property type="protein sequence ID" value="AUR62030317-RA:cds"/>
    <property type="gene ID" value="AUR62030317"/>
</dbReference>
<organism evidence="3 4">
    <name type="scientific">Chenopodium quinoa</name>
    <name type="common">Quinoa</name>
    <dbReference type="NCBI Taxonomy" id="63459"/>
    <lineage>
        <taxon>Eukaryota</taxon>
        <taxon>Viridiplantae</taxon>
        <taxon>Streptophyta</taxon>
        <taxon>Embryophyta</taxon>
        <taxon>Tracheophyta</taxon>
        <taxon>Spermatophyta</taxon>
        <taxon>Magnoliopsida</taxon>
        <taxon>eudicotyledons</taxon>
        <taxon>Gunneridae</taxon>
        <taxon>Pentapetalae</taxon>
        <taxon>Caryophyllales</taxon>
        <taxon>Chenopodiaceae</taxon>
        <taxon>Chenopodioideae</taxon>
        <taxon>Atripliceae</taxon>
        <taxon>Chenopodium</taxon>
    </lineage>
</organism>
<protein>
    <recommendedName>
        <fullName evidence="2">VQ domain-containing protein</fullName>
    </recommendedName>
</protein>
<proteinExistence type="predicted"/>
<dbReference type="EnsemblPlants" id="AUR62030317-RA">
    <property type="protein sequence ID" value="AUR62030317-RA:cds"/>
    <property type="gene ID" value="AUR62030317"/>
</dbReference>
<sequence length="140" mass="15459">MMLNNNRPLKVVHISNPMKFQVAAAEFRALVQGLTSRDAVVEWPIDHESEVVGPAATNDDSTDGGNNSTDDQSNEVNCNQQDDHQEDEVVNNFSACFGPSDHHLMSFDYFGNHFNVVDDVELYGCYGGSDLRAFMGDDGQ</sequence>
<dbReference type="OMA" id="EWPIDHE"/>
<dbReference type="PANTHER" id="PTHR33624">
    <property type="entry name" value="SIGMA FACTOR BINDING PROTEIN 1, CHLOROPLASTIC"/>
    <property type="match status" value="1"/>
</dbReference>
<accession>A0A803MJ71</accession>
<dbReference type="Proteomes" id="UP000596660">
    <property type="component" value="Unplaced"/>
</dbReference>
<dbReference type="PANTHER" id="PTHR33624:SF2">
    <property type="entry name" value="SIGMA FACTOR BINDING PROTEIN 1, CHLOROPLASTIC"/>
    <property type="match status" value="1"/>
</dbReference>
<dbReference type="InterPro" id="IPR039335">
    <property type="entry name" value="SIB1/2"/>
</dbReference>
<dbReference type="InterPro" id="IPR008889">
    <property type="entry name" value="VQ"/>
</dbReference>
<evidence type="ECO:0000313" key="4">
    <source>
        <dbReference type="Proteomes" id="UP000596660"/>
    </source>
</evidence>
<name>A0A803MJ71_CHEQI</name>
<keyword evidence="4" id="KW-1185">Reference proteome</keyword>
<feature type="domain" description="VQ" evidence="2">
    <location>
        <begin position="14"/>
        <end position="35"/>
    </location>
</feature>
<evidence type="ECO:0000313" key="3">
    <source>
        <dbReference type="EnsemblPlants" id="AUR62030317-RA:cds"/>
    </source>
</evidence>
<feature type="compositionally biased region" description="Polar residues" evidence="1">
    <location>
        <begin position="63"/>
        <end position="80"/>
    </location>
</feature>
<evidence type="ECO:0000259" key="2">
    <source>
        <dbReference type="Pfam" id="PF05678"/>
    </source>
</evidence>